<dbReference type="PROSITE" id="PS50928">
    <property type="entry name" value="ABC_TM1"/>
    <property type="match status" value="1"/>
</dbReference>
<sequence>MTMSANRKFLFKFAFYVVGTLLVASWLIPIAIAFFTSLKSMDELMASPRMWAPPKKLVFSNFAEVWAKVGMARYVTNTLIITIPSVIGALIVSSLGAFALAFYKFRLNKTVLIIFITGMLIPFQMLLIPVYRFSDATGLINTYPGIILFHVAFQLGFCTFFLRNFMKQIPFSLIEAPRIDGASDFYIYRKIVLPLSVSSMAALGVLEFTWIWNDLLWSLILLQVDRLKPVTLGLANMQGEFISNYNMIAAGSIIAAAAPLIIFLLFQRYFIAGLTVGAEKG</sequence>
<comment type="caution">
    <text evidence="10">The sequence shown here is derived from an EMBL/GenBank/DDBJ whole genome shotgun (WGS) entry which is preliminary data.</text>
</comment>
<dbReference type="PANTHER" id="PTHR43744">
    <property type="entry name" value="ABC TRANSPORTER PERMEASE PROTEIN MG189-RELATED-RELATED"/>
    <property type="match status" value="1"/>
</dbReference>
<feature type="transmembrane region" description="Helical" evidence="8">
    <location>
        <begin position="247"/>
        <end position="266"/>
    </location>
</feature>
<evidence type="ECO:0000256" key="6">
    <source>
        <dbReference type="ARBA" id="ARBA00022989"/>
    </source>
</evidence>
<reference evidence="10" key="1">
    <citation type="journal article" date="2020" name="mSystems">
        <title>Genome- and Community-Level Interaction Insights into Carbon Utilization and Element Cycling Functions of Hydrothermarchaeota in Hydrothermal Sediment.</title>
        <authorList>
            <person name="Zhou Z."/>
            <person name="Liu Y."/>
            <person name="Xu W."/>
            <person name="Pan J."/>
            <person name="Luo Z.H."/>
            <person name="Li M."/>
        </authorList>
    </citation>
    <scope>NUCLEOTIDE SEQUENCE [LARGE SCALE GENOMIC DNA]</scope>
    <source>
        <strain evidence="10">SpSt-503</strain>
    </source>
</reference>
<comment type="subcellular location">
    <subcellularLocation>
        <location evidence="1 8">Cell membrane</location>
        <topology evidence="1 8">Multi-pass membrane protein</topology>
    </subcellularLocation>
</comment>
<dbReference type="Pfam" id="PF00528">
    <property type="entry name" value="BPD_transp_1"/>
    <property type="match status" value="1"/>
</dbReference>
<organism evidence="10">
    <name type="scientific">Gracilinema caldarium</name>
    <dbReference type="NCBI Taxonomy" id="215591"/>
    <lineage>
        <taxon>Bacteria</taxon>
        <taxon>Pseudomonadati</taxon>
        <taxon>Spirochaetota</taxon>
        <taxon>Spirochaetia</taxon>
        <taxon>Spirochaetales</taxon>
        <taxon>Breznakiellaceae</taxon>
        <taxon>Gracilinema</taxon>
    </lineage>
</organism>
<feature type="transmembrane region" description="Helical" evidence="8">
    <location>
        <begin position="81"/>
        <end position="103"/>
    </location>
</feature>
<feature type="transmembrane region" description="Helical" evidence="8">
    <location>
        <begin position="191"/>
        <end position="212"/>
    </location>
</feature>
<dbReference type="Gene3D" id="1.10.3720.10">
    <property type="entry name" value="MetI-like"/>
    <property type="match status" value="1"/>
</dbReference>
<protein>
    <recommendedName>
        <fullName evidence="2">sn-glycerol-3-phosphate transport system permease protein UgpE</fullName>
    </recommendedName>
</protein>
<keyword evidence="4" id="KW-1003">Cell membrane</keyword>
<feature type="transmembrane region" description="Helical" evidence="8">
    <location>
        <begin position="110"/>
        <end position="131"/>
    </location>
</feature>
<evidence type="ECO:0000256" key="1">
    <source>
        <dbReference type="ARBA" id="ARBA00004651"/>
    </source>
</evidence>
<dbReference type="CDD" id="cd06261">
    <property type="entry name" value="TM_PBP2"/>
    <property type="match status" value="1"/>
</dbReference>
<evidence type="ECO:0000256" key="5">
    <source>
        <dbReference type="ARBA" id="ARBA00022692"/>
    </source>
</evidence>
<dbReference type="AlphaFoldDB" id="A0A7C3HX24"/>
<dbReference type="EMBL" id="DSVL01000211">
    <property type="protein sequence ID" value="HFH29219.1"/>
    <property type="molecule type" value="Genomic_DNA"/>
</dbReference>
<proteinExistence type="inferred from homology"/>
<accession>A0A7C3HX24</accession>
<dbReference type="InterPro" id="IPR035906">
    <property type="entry name" value="MetI-like_sf"/>
</dbReference>
<keyword evidence="3 8" id="KW-0813">Transport</keyword>
<dbReference type="PANTHER" id="PTHR43744:SF8">
    <property type="entry name" value="SN-GLYCEROL-3-PHOSPHATE TRANSPORT SYSTEM PERMEASE PROTEIN UGPE"/>
    <property type="match status" value="1"/>
</dbReference>
<evidence type="ECO:0000256" key="8">
    <source>
        <dbReference type="RuleBase" id="RU363032"/>
    </source>
</evidence>
<gene>
    <name evidence="10" type="ORF">ENS59_06865</name>
</gene>
<evidence type="ECO:0000256" key="7">
    <source>
        <dbReference type="ARBA" id="ARBA00023136"/>
    </source>
</evidence>
<dbReference type="InterPro" id="IPR000515">
    <property type="entry name" value="MetI-like"/>
</dbReference>
<feature type="transmembrane region" description="Helical" evidence="8">
    <location>
        <begin position="13"/>
        <end position="36"/>
    </location>
</feature>
<keyword evidence="5 8" id="KW-0812">Transmembrane</keyword>
<dbReference type="SUPFAM" id="SSF161098">
    <property type="entry name" value="MetI-like"/>
    <property type="match status" value="1"/>
</dbReference>
<keyword evidence="7 8" id="KW-0472">Membrane</keyword>
<feature type="transmembrane region" description="Helical" evidence="8">
    <location>
        <begin position="143"/>
        <end position="162"/>
    </location>
</feature>
<evidence type="ECO:0000313" key="10">
    <source>
        <dbReference type="EMBL" id="HFH29219.1"/>
    </source>
</evidence>
<comment type="similarity">
    <text evidence="8">Belongs to the binding-protein-dependent transport system permease family.</text>
</comment>
<evidence type="ECO:0000256" key="3">
    <source>
        <dbReference type="ARBA" id="ARBA00022448"/>
    </source>
</evidence>
<evidence type="ECO:0000259" key="9">
    <source>
        <dbReference type="PROSITE" id="PS50928"/>
    </source>
</evidence>
<evidence type="ECO:0000256" key="4">
    <source>
        <dbReference type="ARBA" id="ARBA00022475"/>
    </source>
</evidence>
<dbReference type="GO" id="GO:0055085">
    <property type="term" value="P:transmembrane transport"/>
    <property type="evidence" value="ECO:0007669"/>
    <property type="project" value="InterPro"/>
</dbReference>
<dbReference type="GO" id="GO:0005886">
    <property type="term" value="C:plasma membrane"/>
    <property type="evidence" value="ECO:0007669"/>
    <property type="project" value="UniProtKB-SubCell"/>
</dbReference>
<evidence type="ECO:0000256" key="2">
    <source>
        <dbReference type="ARBA" id="ARBA00020515"/>
    </source>
</evidence>
<name>A0A7C3HX24_9SPIR</name>
<keyword evidence="6 8" id="KW-1133">Transmembrane helix</keyword>
<feature type="domain" description="ABC transmembrane type-1" evidence="9">
    <location>
        <begin position="75"/>
        <end position="266"/>
    </location>
</feature>